<dbReference type="RefSeq" id="WP_249698215.1">
    <property type="nucleotide sequence ID" value="NZ_JAMFLX010000004.1"/>
</dbReference>
<evidence type="ECO:0000313" key="1">
    <source>
        <dbReference type="EMBL" id="MCL6269250.1"/>
    </source>
</evidence>
<sequence>MGIGPSTKETTLHHFRDPILDVVSRDADIDLLGVVVVGTPQVNEEKYFVGKRTATWIEAMRADGVIFSVDGWGNSHVDYENTFREIGQRGIPAVGLSFIGTQARFVVENEYMDTVVDINKNQEGIETEVVGENSLVNLDARKALALLKLKMKLKMRKGNTK</sequence>
<name>A0ABT0PD05_9GAMM</name>
<dbReference type="InterPro" id="IPR015417">
    <property type="entry name" value="Gly_reductase_pB_sua/b"/>
</dbReference>
<gene>
    <name evidence="1" type="ORF">M3P05_04730</name>
</gene>
<keyword evidence="2" id="KW-1185">Reference proteome</keyword>
<organism evidence="1 2">
    <name type="scientific">Parendozoicomonas callyspongiae</name>
    <dbReference type="NCBI Taxonomy" id="2942213"/>
    <lineage>
        <taxon>Bacteria</taxon>
        <taxon>Pseudomonadati</taxon>
        <taxon>Pseudomonadota</taxon>
        <taxon>Gammaproteobacteria</taxon>
        <taxon>Oceanospirillales</taxon>
        <taxon>Endozoicomonadaceae</taxon>
        <taxon>Parendozoicomonas</taxon>
    </lineage>
</organism>
<dbReference type="EMBL" id="JAMFLX010000004">
    <property type="protein sequence ID" value="MCL6269250.1"/>
    <property type="molecule type" value="Genomic_DNA"/>
</dbReference>
<dbReference type="Pfam" id="PF09338">
    <property type="entry name" value="Gly_reductase"/>
    <property type="match status" value="1"/>
</dbReference>
<reference evidence="1 2" key="1">
    <citation type="submission" date="2022-05" db="EMBL/GenBank/DDBJ databases">
        <authorList>
            <person name="Park J.-S."/>
        </authorList>
    </citation>
    <scope>NUCLEOTIDE SEQUENCE [LARGE SCALE GENOMIC DNA]</scope>
    <source>
        <strain evidence="1 2">2012CJ34-2</strain>
    </source>
</reference>
<dbReference type="Proteomes" id="UP001203338">
    <property type="component" value="Unassembled WGS sequence"/>
</dbReference>
<comment type="caution">
    <text evidence="1">The sequence shown here is derived from an EMBL/GenBank/DDBJ whole genome shotgun (WGS) entry which is preliminary data.</text>
</comment>
<evidence type="ECO:0000313" key="2">
    <source>
        <dbReference type="Proteomes" id="UP001203338"/>
    </source>
</evidence>
<protein>
    <submittedName>
        <fullName evidence="1">Glycine/sarcosine/betaine reductase component B subunit</fullName>
    </submittedName>
</protein>
<accession>A0ABT0PD05</accession>
<proteinExistence type="predicted"/>